<comment type="caution">
    <text evidence="9">The sequence shown here is derived from an EMBL/GenBank/DDBJ whole genome shotgun (WGS) entry which is preliminary data.</text>
</comment>
<keyword evidence="4" id="KW-0564">Palmitate</keyword>
<keyword evidence="2 8" id="KW-0732">Signal</keyword>
<sequence length="121" mass="12558">MKIRSIFTLVACAAALSACTSSGPRPLPPISQGPTVDGAWVDANGLVSTFGGGRLETRTSDGSNKVMATGTYTQQANNLVSITLFSNIKQTTTQANCAMVTPNQLNCTSESGAQFSLARRG</sequence>
<dbReference type="RefSeq" id="WP_169586244.1">
    <property type="nucleotide sequence ID" value="NZ_JABBGK010000001.1"/>
</dbReference>
<comment type="similarity">
    <text evidence="7">Belongs to the rhizobiaceae omp10 lipoprotein family.</text>
</comment>
<organism evidence="9 10">
    <name type="scientific">Rhizobium terricola</name>
    <dbReference type="NCBI Taxonomy" id="2728849"/>
    <lineage>
        <taxon>Bacteria</taxon>
        <taxon>Pseudomonadati</taxon>
        <taxon>Pseudomonadota</taxon>
        <taxon>Alphaproteobacteria</taxon>
        <taxon>Hyphomicrobiales</taxon>
        <taxon>Rhizobiaceae</taxon>
        <taxon>Rhizobium/Agrobacterium group</taxon>
        <taxon>Rhizobium</taxon>
    </lineage>
</organism>
<dbReference type="InterPro" id="IPR049857">
    <property type="entry name" value="Omp10-like"/>
</dbReference>
<dbReference type="PROSITE" id="PS51257">
    <property type="entry name" value="PROKAR_LIPOPROTEIN"/>
    <property type="match status" value="1"/>
</dbReference>
<keyword evidence="6" id="KW-0449">Lipoprotein</keyword>
<dbReference type="Proteomes" id="UP000541470">
    <property type="component" value="Unassembled WGS sequence"/>
</dbReference>
<evidence type="ECO:0008006" key="11">
    <source>
        <dbReference type="Google" id="ProtNLM"/>
    </source>
</evidence>
<reference evidence="9 10" key="1">
    <citation type="submission" date="2020-04" db="EMBL/GenBank/DDBJ databases">
        <title>Rhizobium sp. S-51 isolated from soil.</title>
        <authorList>
            <person name="Dahal R.H."/>
        </authorList>
    </citation>
    <scope>NUCLEOTIDE SEQUENCE [LARGE SCALE GENOMIC DNA]</scope>
    <source>
        <strain evidence="9 10">S-51</strain>
    </source>
</reference>
<feature type="chain" id="PRO_5030770818" description="Outer membrane lipoprotein" evidence="8">
    <location>
        <begin position="21"/>
        <end position="121"/>
    </location>
</feature>
<evidence type="ECO:0000256" key="3">
    <source>
        <dbReference type="ARBA" id="ARBA00023136"/>
    </source>
</evidence>
<proteinExistence type="inferred from homology"/>
<evidence type="ECO:0000256" key="7">
    <source>
        <dbReference type="ARBA" id="ARBA00044505"/>
    </source>
</evidence>
<dbReference type="AlphaFoldDB" id="A0A7Y0FUJ8"/>
<dbReference type="EMBL" id="JABBGK010000001">
    <property type="protein sequence ID" value="NML72614.1"/>
    <property type="molecule type" value="Genomic_DNA"/>
</dbReference>
<evidence type="ECO:0000313" key="10">
    <source>
        <dbReference type="Proteomes" id="UP000541470"/>
    </source>
</evidence>
<evidence type="ECO:0000313" key="9">
    <source>
        <dbReference type="EMBL" id="NML72614.1"/>
    </source>
</evidence>
<gene>
    <name evidence="9" type="ORF">HHL25_00605</name>
</gene>
<evidence type="ECO:0000256" key="4">
    <source>
        <dbReference type="ARBA" id="ARBA00023139"/>
    </source>
</evidence>
<comment type="subcellular location">
    <subcellularLocation>
        <location evidence="1">Cell outer membrane</location>
        <topology evidence="1">Lipid-anchor</topology>
    </subcellularLocation>
</comment>
<evidence type="ECO:0000256" key="8">
    <source>
        <dbReference type="SAM" id="SignalP"/>
    </source>
</evidence>
<evidence type="ECO:0000256" key="2">
    <source>
        <dbReference type="ARBA" id="ARBA00022729"/>
    </source>
</evidence>
<keyword evidence="3" id="KW-0472">Membrane</keyword>
<protein>
    <recommendedName>
        <fullName evidence="11">Outer membrane lipoprotein</fullName>
    </recommendedName>
</protein>
<feature type="signal peptide" evidence="8">
    <location>
        <begin position="1"/>
        <end position="20"/>
    </location>
</feature>
<keyword evidence="10" id="KW-1185">Reference proteome</keyword>
<accession>A0A7Y0FUJ8</accession>
<evidence type="ECO:0000256" key="1">
    <source>
        <dbReference type="ARBA" id="ARBA00004459"/>
    </source>
</evidence>
<dbReference type="Pfam" id="PF26368">
    <property type="entry name" value="OMP10"/>
    <property type="match status" value="1"/>
</dbReference>
<name>A0A7Y0FUJ8_9HYPH</name>
<evidence type="ECO:0000256" key="5">
    <source>
        <dbReference type="ARBA" id="ARBA00023237"/>
    </source>
</evidence>
<keyword evidence="5" id="KW-0998">Cell outer membrane</keyword>
<evidence type="ECO:0000256" key="6">
    <source>
        <dbReference type="ARBA" id="ARBA00023288"/>
    </source>
</evidence>